<keyword evidence="3" id="KW-0175">Coiled coil</keyword>
<keyword evidence="1 4" id="KW-0732">Signal</keyword>
<feature type="chain" id="PRO_5041658955" evidence="4">
    <location>
        <begin position="26"/>
        <end position="359"/>
    </location>
</feature>
<evidence type="ECO:0000313" key="7">
    <source>
        <dbReference type="Proteomes" id="UP000682928"/>
    </source>
</evidence>
<protein>
    <submittedName>
        <fullName evidence="6">Alginate lyase</fullName>
    </submittedName>
</protein>
<dbReference type="GO" id="GO:0016829">
    <property type="term" value="F:lyase activity"/>
    <property type="evidence" value="ECO:0007669"/>
    <property type="project" value="UniProtKB-KW"/>
</dbReference>
<evidence type="ECO:0000256" key="1">
    <source>
        <dbReference type="ARBA" id="ARBA00022729"/>
    </source>
</evidence>
<name>A0AA86J465_9ENTR</name>
<feature type="coiled-coil region" evidence="3">
    <location>
        <begin position="75"/>
        <end position="102"/>
    </location>
</feature>
<dbReference type="InterPro" id="IPR008397">
    <property type="entry name" value="Alginate_lyase_dom"/>
</dbReference>
<dbReference type="Pfam" id="PF05426">
    <property type="entry name" value="Alginate_lyase"/>
    <property type="match status" value="1"/>
</dbReference>
<dbReference type="AlphaFoldDB" id="A0AA86J465"/>
<dbReference type="Gene3D" id="1.50.10.100">
    <property type="entry name" value="Chondroitin AC/alginate lyase"/>
    <property type="match status" value="1"/>
</dbReference>
<feature type="signal peptide" evidence="4">
    <location>
        <begin position="1"/>
        <end position="25"/>
    </location>
</feature>
<evidence type="ECO:0000313" key="6">
    <source>
        <dbReference type="EMBL" id="BCU55658.1"/>
    </source>
</evidence>
<keyword evidence="2 6" id="KW-0456">Lyase</keyword>
<gene>
    <name evidence="6" type="primary">algL</name>
    <name evidence="6" type="ORF">ENKO_22520</name>
</gene>
<evidence type="ECO:0000256" key="3">
    <source>
        <dbReference type="SAM" id="Coils"/>
    </source>
</evidence>
<dbReference type="RefSeq" id="WP_254914935.1">
    <property type="nucleotide sequence ID" value="NZ_AP024590.1"/>
</dbReference>
<dbReference type="InterPro" id="IPR008929">
    <property type="entry name" value="Chondroitin_lyas"/>
</dbReference>
<dbReference type="Proteomes" id="UP000682928">
    <property type="component" value="Chromosome"/>
</dbReference>
<dbReference type="SUPFAM" id="SSF48230">
    <property type="entry name" value="Chondroitin AC/alginate lyase"/>
    <property type="match status" value="1"/>
</dbReference>
<evidence type="ECO:0000259" key="5">
    <source>
        <dbReference type="Pfam" id="PF05426"/>
    </source>
</evidence>
<sequence length="359" mass="39141">MLRSLRLSSLLVLAAAVSFSATAHAAQYLPPVGFTLPVQPAAAKEACPPVPPPYTGALRLRSKYEGSDAARATLNKAAEEAYRDSTRTIDAMERQVSKLVQRGDSRCAILALDSWARAGALTSTDTSHTGRSVRKWALASFSSAWIQLKFAPHSALNHDPAAAEVEHWLSQLGTLTARDWRGLPLNKINNHSYWAGWALMSTAIVTGRDDLFDDAVALLRTGLAQVDARGFLPNELKRRQRALAYHNYALQPLVMLALFARANHVALNDAENAALKRLGERVIAGFDDPTPFREATGSEQDRHFLDQPTNLAWLEAWCSLYTCPAAANDRLAALRPLNNMRLGGNLSRLAGQNLVVAGD</sequence>
<feature type="domain" description="Alginate lyase" evidence="5">
    <location>
        <begin position="60"/>
        <end position="292"/>
    </location>
</feature>
<organism evidence="6 7">
    <name type="scientific">Enterobacter kobei</name>
    <dbReference type="NCBI Taxonomy" id="208224"/>
    <lineage>
        <taxon>Bacteria</taxon>
        <taxon>Pseudomonadati</taxon>
        <taxon>Pseudomonadota</taxon>
        <taxon>Gammaproteobacteria</taxon>
        <taxon>Enterobacterales</taxon>
        <taxon>Enterobacteriaceae</taxon>
        <taxon>Enterobacter</taxon>
        <taxon>Enterobacter cloacae complex</taxon>
    </lineage>
</organism>
<reference evidence="6" key="1">
    <citation type="submission" date="2021-04" db="EMBL/GenBank/DDBJ databases">
        <title>Difference and commonality of drug resistance evolution in various bacteria. and drug sensitivity profiles.</title>
        <authorList>
            <person name="Maeda T."/>
            <person name="Shibai A."/>
            <person name="Kawada K."/>
            <person name="Kotani H."/>
            <person name="Tarusawa Y."/>
            <person name="Tanabe K."/>
            <person name="Furusawa C."/>
        </authorList>
    </citation>
    <scope>NUCLEOTIDE SEQUENCE</scope>
    <source>
        <strain evidence="6">JCM 8580</strain>
    </source>
</reference>
<dbReference type="EMBL" id="AP024590">
    <property type="protein sequence ID" value="BCU55658.1"/>
    <property type="molecule type" value="Genomic_DNA"/>
</dbReference>
<accession>A0AA86J465</accession>
<proteinExistence type="predicted"/>
<dbReference type="GO" id="GO:0042597">
    <property type="term" value="C:periplasmic space"/>
    <property type="evidence" value="ECO:0007669"/>
    <property type="project" value="InterPro"/>
</dbReference>
<evidence type="ECO:0000256" key="4">
    <source>
        <dbReference type="SAM" id="SignalP"/>
    </source>
</evidence>
<evidence type="ECO:0000256" key="2">
    <source>
        <dbReference type="ARBA" id="ARBA00023239"/>
    </source>
</evidence>